<keyword evidence="2" id="KW-1185">Reference proteome</keyword>
<dbReference type="Pfam" id="PF19457">
    <property type="entry name" value="DUF5994"/>
    <property type="match status" value="1"/>
</dbReference>
<accession>A0ABV8DMU5</accession>
<evidence type="ECO:0000313" key="2">
    <source>
        <dbReference type="Proteomes" id="UP001595696"/>
    </source>
</evidence>
<evidence type="ECO:0000313" key="1">
    <source>
        <dbReference type="EMBL" id="MFC3961268.1"/>
    </source>
</evidence>
<protein>
    <submittedName>
        <fullName evidence="1">DUF5994 family protein</fullName>
    </submittedName>
</protein>
<dbReference type="RefSeq" id="WP_378611021.1">
    <property type="nucleotide sequence ID" value="NZ_JBHSAX010000004.1"/>
</dbReference>
<sequence length="104" mass="11217">MTPPPAPASRFAQHPDPSGYVDATWWPRSGDLGAELPDLITALQPESWPISRVVYDPAAWSSAPPHLVVDGATVRLDPYTFELSDTMYVYGADGIVLVVLVVPA</sequence>
<dbReference type="EMBL" id="JBHSAX010000004">
    <property type="protein sequence ID" value="MFC3961268.1"/>
    <property type="molecule type" value="Genomic_DNA"/>
</dbReference>
<name>A0ABV8DMU5_9NOCA</name>
<dbReference type="InterPro" id="IPR046036">
    <property type="entry name" value="DUF5994"/>
</dbReference>
<proteinExistence type="predicted"/>
<dbReference type="Proteomes" id="UP001595696">
    <property type="component" value="Unassembled WGS sequence"/>
</dbReference>
<reference evidence="2" key="1">
    <citation type="journal article" date="2019" name="Int. J. Syst. Evol. Microbiol.">
        <title>The Global Catalogue of Microorganisms (GCM) 10K type strain sequencing project: providing services to taxonomists for standard genome sequencing and annotation.</title>
        <authorList>
            <consortium name="The Broad Institute Genomics Platform"/>
            <consortium name="The Broad Institute Genome Sequencing Center for Infectious Disease"/>
            <person name="Wu L."/>
            <person name="Ma J."/>
        </authorList>
    </citation>
    <scope>NUCLEOTIDE SEQUENCE [LARGE SCALE GENOMIC DNA]</scope>
    <source>
        <strain evidence="2">CGMCC 4.7330</strain>
    </source>
</reference>
<comment type="caution">
    <text evidence="1">The sequence shown here is derived from an EMBL/GenBank/DDBJ whole genome shotgun (WGS) entry which is preliminary data.</text>
</comment>
<gene>
    <name evidence="1" type="ORF">ACFO0B_04625</name>
</gene>
<organism evidence="1 2">
    <name type="scientific">Nocardia jiangsuensis</name>
    <dbReference type="NCBI Taxonomy" id="1691563"/>
    <lineage>
        <taxon>Bacteria</taxon>
        <taxon>Bacillati</taxon>
        <taxon>Actinomycetota</taxon>
        <taxon>Actinomycetes</taxon>
        <taxon>Mycobacteriales</taxon>
        <taxon>Nocardiaceae</taxon>
        <taxon>Nocardia</taxon>
    </lineage>
</organism>